<comment type="caution">
    <text evidence="2">The sequence shown here is derived from an EMBL/GenBank/DDBJ whole genome shotgun (WGS) entry which is preliminary data.</text>
</comment>
<accession>A0A1B7WAZ5</accession>
<protein>
    <submittedName>
        <fullName evidence="2">Uncharacterized protein</fullName>
    </submittedName>
</protein>
<dbReference type="Proteomes" id="UP000092093">
    <property type="component" value="Unassembled WGS sequence"/>
</dbReference>
<proteinExistence type="predicted"/>
<gene>
    <name evidence="2" type="ORF">AN484_26845</name>
</gene>
<evidence type="ECO:0000313" key="2">
    <source>
        <dbReference type="EMBL" id="OBQ34140.1"/>
    </source>
</evidence>
<dbReference type="EMBL" id="LJOW01000498">
    <property type="protein sequence ID" value="OBQ34140.1"/>
    <property type="molecule type" value="Genomic_DNA"/>
</dbReference>
<dbReference type="AlphaFoldDB" id="A0A1B7WAZ5"/>
<feature type="compositionally biased region" description="Basic and acidic residues" evidence="1">
    <location>
        <begin position="44"/>
        <end position="62"/>
    </location>
</feature>
<evidence type="ECO:0000256" key="1">
    <source>
        <dbReference type="SAM" id="MobiDB-lite"/>
    </source>
</evidence>
<feature type="region of interest" description="Disordered" evidence="1">
    <location>
        <begin position="33"/>
        <end position="62"/>
    </location>
</feature>
<name>A0A1B7WAZ5_APHFL</name>
<evidence type="ECO:0000313" key="3">
    <source>
        <dbReference type="Proteomes" id="UP000092093"/>
    </source>
</evidence>
<organism evidence="2 3">
    <name type="scientific">Aphanizomenon flos-aquae WA102</name>
    <dbReference type="NCBI Taxonomy" id="1710896"/>
    <lineage>
        <taxon>Bacteria</taxon>
        <taxon>Bacillati</taxon>
        <taxon>Cyanobacteriota</taxon>
        <taxon>Cyanophyceae</taxon>
        <taxon>Nostocales</taxon>
        <taxon>Aphanizomenonaceae</taxon>
        <taxon>Aphanizomenon</taxon>
    </lineage>
</organism>
<sequence>MGGRKSKPQPKQQQSSVNECLMFGQIYESQTPLHANPVMPIDATADKNTERRDDINSRFKTK</sequence>
<reference evidence="2 3" key="1">
    <citation type="submission" date="2015-09" db="EMBL/GenBank/DDBJ databases">
        <title>Aphanizomenon flos-aquae WA102.</title>
        <authorList>
            <person name="Driscoll C."/>
        </authorList>
    </citation>
    <scope>NUCLEOTIDE SEQUENCE [LARGE SCALE GENOMIC DNA]</scope>
    <source>
        <strain evidence="2">WA102</strain>
    </source>
</reference>